<keyword evidence="2" id="KW-1185">Reference proteome</keyword>
<accession>A0ABU9IXV5</accession>
<dbReference type="EMBL" id="JBBWWT010000001">
    <property type="protein sequence ID" value="MEL1263237.1"/>
    <property type="molecule type" value="Genomic_DNA"/>
</dbReference>
<proteinExistence type="predicted"/>
<evidence type="ECO:0000313" key="2">
    <source>
        <dbReference type="Proteomes" id="UP001459204"/>
    </source>
</evidence>
<gene>
    <name evidence="1" type="ORF">AAD027_02500</name>
</gene>
<name>A0ABU9IXV5_9GAMM</name>
<evidence type="ECO:0000313" key="1">
    <source>
        <dbReference type="EMBL" id="MEL1263237.1"/>
    </source>
</evidence>
<comment type="caution">
    <text evidence="1">The sequence shown here is derived from an EMBL/GenBank/DDBJ whole genome shotgun (WGS) entry which is preliminary data.</text>
</comment>
<protein>
    <recommendedName>
        <fullName evidence="3">Hydrolase</fullName>
    </recommendedName>
</protein>
<evidence type="ECO:0008006" key="3">
    <source>
        <dbReference type="Google" id="ProtNLM"/>
    </source>
</evidence>
<reference evidence="1 2" key="1">
    <citation type="submission" date="2024-04" db="EMBL/GenBank/DDBJ databases">
        <title>Draft genome sequence of Pseudoxanthomonas putridarboris WD12.</title>
        <authorList>
            <person name="Oh J."/>
        </authorList>
    </citation>
    <scope>NUCLEOTIDE SEQUENCE [LARGE SCALE GENOMIC DNA]</scope>
    <source>
        <strain evidence="1 2">WD12</strain>
    </source>
</reference>
<sequence>MDSTPPDNRSLLPLPYHGQVVAYLKHHEPEVWAWASIQQARAEHIEEVRAHLLRDTYRLDVEAHPEVHASLGVAMQRLGMDAPVTLYQSGGQEMNASLIYVPGEIHIVLLGPMLERLSGEERLALFGHELAHHLLWSRDGGDFYIADRILNDTLASPQAADSHRETCRRYSLHTELFADRGSAIAAGTLAPAVSTLVKARTGIANPDPAAYLRQAAEIDARETLASGGVSHPETFVRARALELWWQRADDLEDWLEAKLHGPLALNGLDLPGQVRLQAMTRGFLAHYLADVSLHSEAVLNQVRELFPDWSPGEAAVPPAAFGKQQADDSVRGYLNALMLDLALVDPDVQEAGLLRAANIARDLGSFEALQVNLKRDARFGRRELDRLKKRMGTMTVEA</sequence>
<organism evidence="1 2">
    <name type="scientific">Pseudoxanthomonas putridarboris</name>
    <dbReference type="NCBI Taxonomy" id="752605"/>
    <lineage>
        <taxon>Bacteria</taxon>
        <taxon>Pseudomonadati</taxon>
        <taxon>Pseudomonadota</taxon>
        <taxon>Gammaproteobacteria</taxon>
        <taxon>Lysobacterales</taxon>
        <taxon>Lysobacteraceae</taxon>
        <taxon>Pseudoxanthomonas</taxon>
    </lineage>
</organism>
<dbReference type="Proteomes" id="UP001459204">
    <property type="component" value="Unassembled WGS sequence"/>
</dbReference>
<dbReference type="RefSeq" id="WP_341724428.1">
    <property type="nucleotide sequence ID" value="NZ_JBBWWT010000001.1"/>
</dbReference>